<evidence type="ECO:0000313" key="4">
    <source>
        <dbReference type="Proteomes" id="UP000247515"/>
    </source>
</evidence>
<protein>
    <submittedName>
        <fullName evidence="2">Uncharacterized protein</fullName>
    </submittedName>
</protein>
<dbReference type="AlphaFoldDB" id="A0A1A5XMT5"/>
<proteinExistence type="predicted"/>
<dbReference type="RefSeq" id="WP_065057598.1">
    <property type="nucleotide sequence ID" value="NZ_CADFGN010000005.1"/>
</dbReference>
<comment type="caution">
    <text evidence="2">The sequence shown here is derived from an EMBL/GenBank/DDBJ whole genome shotgun (WGS) entry which is preliminary data.</text>
</comment>
<sequence length="76" mass="8028">MDLVSLALFATAVVALGAAATVMIAKWLPQSAIEQAAQHGRFVGLGEAPRAQPARSVRPLVRPQVGKEAMNVVRTH</sequence>
<dbReference type="EMBL" id="FNZM01000001">
    <property type="protein sequence ID" value="SEI89562.1"/>
    <property type="molecule type" value="Genomic_DNA"/>
</dbReference>
<gene>
    <name evidence="1" type="ORF">C7400_102334</name>
    <name evidence="2" type="ORF">SAMN05216550_101326</name>
</gene>
<dbReference type="GeneID" id="61304893"/>
<dbReference type="EMBL" id="QJJV01000002">
    <property type="protein sequence ID" value="PXX19909.1"/>
    <property type="molecule type" value="Genomic_DNA"/>
</dbReference>
<evidence type="ECO:0000313" key="1">
    <source>
        <dbReference type="EMBL" id="PXX19909.1"/>
    </source>
</evidence>
<dbReference type="Proteomes" id="UP000183529">
    <property type="component" value="Unassembled WGS sequence"/>
</dbReference>
<reference evidence="2 3" key="1">
    <citation type="submission" date="2016-10" db="EMBL/GenBank/DDBJ databases">
        <authorList>
            <person name="Varghese N."/>
            <person name="Submissions S."/>
        </authorList>
    </citation>
    <scope>NUCLEOTIDE SEQUENCE [LARGE SCALE GENOMIC DNA]</scope>
    <source>
        <strain evidence="2 3">LMG 22274</strain>
    </source>
</reference>
<keyword evidence="4" id="KW-1185">Reference proteome</keyword>
<dbReference type="OrthoDB" id="9033896at2"/>
<dbReference type="Proteomes" id="UP000247515">
    <property type="component" value="Unassembled WGS sequence"/>
</dbReference>
<organism evidence="2 3">
    <name type="scientific">Paraburkholderia tropica</name>
    <dbReference type="NCBI Taxonomy" id="92647"/>
    <lineage>
        <taxon>Bacteria</taxon>
        <taxon>Pseudomonadati</taxon>
        <taxon>Pseudomonadota</taxon>
        <taxon>Betaproteobacteria</taxon>
        <taxon>Burkholderiales</taxon>
        <taxon>Burkholderiaceae</taxon>
        <taxon>Paraburkholderia</taxon>
    </lineage>
</organism>
<name>A0A1A5XMT5_9BURK</name>
<accession>A0A1A5XMT5</accession>
<evidence type="ECO:0000313" key="3">
    <source>
        <dbReference type="Proteomes" id="UP000183529"/>
    </source>
</evidence>
<evidence type="ECO:0000313" key="2">
    <source>
        <dbReference type="EMBL" id="SEI89562.1"/>
    </source>
</evidence>
<reference evidence="1 4" key="2">
    <citation type="submission" date="2018-05" db="EMBL/GenBank/DDBJ databases">
        <title>Genomic Encyclopedia of Type Strains, Phase IV (KMG-V): Genome sequencing to study the core and pangenomes of soil and plant-associated prokaryotes.</title>
        <authorList>
            <person name="Whitman W."/>
        </authorList>
    </citation>
    <scope>NUCLEOTIDE SEQUENCE [LARGE SCALE GENOMIC DNA]</scope>
    <source>
        <strain evidence="1 4">SIr-6563</strain>
    </source>
</reference>